<dbReference type="Gene3D" id="2.170.150.80">
    <property type="entry name" value="NAC domain"/>
    <property type="match status" value="1"/>
</dbReference>
<keyword evidence="3" id="KW-0238">DNA-binding</keyword>
<accession>A0ABQ7Z873</accession>
<dbReference type="Proteomes" id="UP000824890">
    <property type="component" value="Unassembled WGS sequence"/>
</dbReference>
<dbReference type="InterPro" id="IPR036093">
    <property type="entry name" value="NAC_dom_sf"/>
</dbReference>
<keyword evidence="8" id="KW-1185">Reference proteome</keyword>
<evidence type="ECO:0000256" key="4">
    <source>
        <dbReference type="ARBA" id="ARBA00023163"/>
    </source>
</evidence>
<proteinExistence type="predicted"/>
<dbReference type="SUPFAM" id="SSF101941">
    <property type="entry name" value="NAC domain"/>
    <property type="match status" value="1"/>
</dbReference>
<dbReference type="Pfam" id="PF02365">
    <property type="entry name" value="NAM"/>
    <property type="match status" value="1"/>
</dbReference>
<sequence length="299" mass="34103">MEDVVGFGFRPTDEELVGYYLHNKILGNDWLVQELINEVNISNFDPWNLRFQSKVKSRDLVWYFFSRRGSNGDRQNRKTSSGFWKITGDPVEVKDQWGTWCGVKGKIGYKRVLVFRRGKSSSSQSTKSDWVMHEYHYTLLPQDQRTHVICRLEYKGQDMSILSANPTEPLPTFFPNVTNSAASDSVVNQSVQGNSASFNTFSDYDSANQGQWFSEDFNLHQPVVSYDDGDTQRIWDYVVEKNFSQYRPKKPVTVVSVDDSSDADNTDTESTTGNAICNVNSGFNGLESDQNCQVMFAFV</sequence>
<comment type="subcellular location">
    <subcellularLocation>
        <location evidence="1">Nucleus</location>
    </subcellularLocation>
</comment>
<evidence type="ECO:0000256" key="1">
    <source>
        <dbReference type="ARBA" id="ARBA00004123"/>
    </source>
</evidence>
<evidence type="ECO:0000259" key="6">
    <source>
        <dbReference type="PROSITE" id="PS51005"/>
    </source>
</evidence>
<evidence type="ECO:0000256" key="5">
    <source>
        <dbReference type="ARBA" id="ARBA00023242"/>
    </source>
</evidence>
<organism evidence="7 8">
    <name type="scientific">Brassica napus</name>
    <name type="common">Rape</name>
    <dbReference type="NCBI Taxonomy" id="3708"/>
    <lineage>
        <taxon>Eukaryota</taxon>
        <taxon>Viridiplantae</taxon>
        <taxon>Streptophyta</taxon>
        <taxon>Embryophyta</taxon>
        <taxon>Tracheophyta</taxon>
        <taxon>Spermatophyta</taxon>
        <taxon>Magnoliopsida</taxon>
        <taxon>eudicotyledons</taxon>
        <taxon>Gunneridae</taxon>
        <taxon>Pentapetalae</taxon>
        <taxon>rosids</taxon>
        <taxon>malvids</taxon>
        <taxon>Brassicales</taxon>
        <taxon>Brassicaceae</taxon>
        <taxon>Brassiceae</taxon>
        <taxon>Brassica</taxon>
    </lineage>
</organism>
<dbReference type="InterPro" id="IPR003441">
    <property type="entry name" value="NAC-dom"/>
</dbReference>
<gene>
    <name evidence="7" type="ORF">HID58_063825</name>
</gene>
<evidence type="ECO:0000313" key="8">
    <source>
        <dbReference type="Proteomes" id="UP000824890"/>
    </source>
</evidence>
<feature type="domain" description="NAC" evidence="6">
    <location>
        <begin position="3"/>
        <end position="155"/>
    </location>
</feature>
<reference evidence="7 8" key="1">
    <citation type="submission" date="2021-05" db="EMBL/GenBank/DDBJ databases">
        <title>Genome Assembly of Synthetic Allotetraploid Brassica napus Reveals Homoeologous Exchanges between Subgenomes.</title>
        <authorList>
            <person name="Davis J.T."/>
        </authorList>
    </citation>
    <scope>NUCLEOTIDE SEQUENCE [LARGE SCALE GENOMIC DNA]</scope>
    <source>
        <strain evidence="8">cv. Da-Ae</strain>
        <tissue evidence="7">Seedling</tissue>
    </source>
</reference>
<evidence type="ECO:0000313" key="7">
    <source>
        <dbReference type="EMBL" id="KAH0876431.1"/>
    </source>
</evidence>
<keyword evidence="2" id="KW-0805">Transcription regulation</keyword>
<keyword evidence="5" id="KW-0539">Nucleus</keyword>
<dbReference type="PROSITE" id="PS51005">
    <property type="entry name" value="NAC"/>
    <property type="match status" value="1"/>
</dbReference>
<name>A0ABQ7Z873_BRANA</name>
<dbReference type="EMBL" id="JAGKQM010000015">
    <property type="protein sequence ID" value="KAH0876431.1"/>
    <property type="molecule type" value="Genomic_DNA"/>
</dbReference>
<keyword evidence="4" id="KW-0804">Transcription</keyword>
<protein>
    <recommendedName>
        <fullName evidence="6">NAC domain-containing protein</fullName>
    </recommendedName>
</protein>
<evidence type="ECO:0000256" key="2">
    <source>
        <dbReference type="ARBA" id="ARBA00023015"/>
    </source>
</evidence>
<comment type="caution">
    <text evidence="7">The sequence shown here is derived from an EMBL/GenBank/DDBJ whole genome shotgun (WGS) entry which is preliminary data.</text>
</comment>
<evidence type="ECO:0000256" key="3">
    <source>
        <dbReference type="ARBA" id="ARBA00023125"/>
    </source>
</evidence>
<dbReference type="PANTHER" id="PTHR31989">
    <property type="entry name" value="NAC DOMAIN-CONTAINING PROTEIN 82-RELATED"/>
    <property type="match status" value="1"/>
</dbReference>